<dbReference type="SUPFAM" id="SSF47954">
    <property type="entry name" value="Cyclin-like"/>
    <property type="match status" value="1"/>
</dbReference>
<protein>
    <submittedName>
        <fullName evidence="1">Uncharacterized protein</fullName>
    </submittedName>
</protein>
<dbReference type="InParanoid" id="L2GU61"/>
<organism evidence="1 2">
    <name type="scientific">Vavraia culicis (isolate floridensis)</name>
    <name type="common">Microsporidian parasite</name>
    <dbReference type="NCBI Taxonomy" id="948595"/>
    <lineage>
        <taxon>Eukaryota</taxon>
        <taxon>Fungi</taxon>
        <taxon>Fungi incertae sedis</taxon>
        <taxon>Microsporidia</taxon>
        <taxon>Pleistophoridae</taxon>
        <taxon>Vavraia</taxon>
    </lineage>
</organism>
<name>L2GU61_VAVCU</name>
<dbReference type="Proteomes" id="UP000011081">
    <property type="component" value="Unassembled WGS sequence"/>
</dbReference>
<dbReference type="GeneID" id="19879740"/>
<dbReference type="OMA" id="EMDISEM"/>
<dbReference type="Gene3D" id="1.10.472.10">
    <property type="entry name" value="Cyclin-like"/>
    <property type="match status" value="1"/>
</dbReference>
<dbReference type="VEuPathDB" id="MicrosporidiaDB:VCUG_01871"/>
<dbReference type="AlphaFoldDB" id="L2GU61"/>
<sequence>MLHYTITEEYYKVKLLINSDDICDFMELSKALALQRNTFIVSVSMFYKVLVCRPEMKGNVLKCAVILLSCKIMENFRGLSFVVEAAGNHFNVEPDRDDITLMEMDISEMLNFDYKYVDYYTYCGSKTLLIARDKSMLVYVFSFLTDCCFLPLLTFFRKKDVVFACIFLALKVLKSDIFKCGENAGPGIDQEVAAAMTLGMKISTDESSLDSTPVIQDIAIENKRRKLFYKNTRKAHKLKEKLFKKYRPHLRVEPEFLHDLEMAFKGFEYSAVEIHFICKELLDFYAKML</sequence>
<proteinExistence type="predicted"/>
<gene>
    <name evidence="1" type="ORF">VCUG_01871</name>
</gene>
<dbReference type="STRING" id="948595.L2GU61"/>
<dbReference type="HOGENOM" id="CLU_963773_0_0_1"/>
<dbReference type="RefSeq" id="XP_008074883.1">
    <property type="nucleotide sequence ID" value="XM_008076692.1"/>
</dbReference>
<accession>L2GU61</accession>
<dbReference type="OrthoDB" id="10390287at2759"/>
<evidence type="ECO:0000313" key="2">
    <source>
        <dbReference type="Proteomes" id="UP000011081"/>
    </source>
</evidence>
<dbReference type="EMBL" id="GL877437">
    <property type="protein sequence ID" value="ELA46645.1"/>
    <property type="molecule type" value="Genomic_DNA"/>
</dbReference>
<reference evidence="2" key="1">
    <citation type="submission" date="2011-03" db="EMBL/GenBank/DDBJ databases">
        <title>The genome sequence of Vavraia culicis strain floridensis.</title>
        <authorList>
            <consortium name="The Broad Institute Genome Sequencing Platform"/>
            <person name="Cuomo C."/>
            <person name="Becnel J."/>
            <person name="Sanscrainte N."/>
            <person name="Young S.K."/>
            <person name="Zeng Q."/>
            <person name="Gargeya S."/>
            <person name="Fitzgerald M."/>
            <person name="Haas B."/>
            <person name="Abouelleil A."/>
            <person name="Alvarado L."/>
            <person name="Arachchi H.M."/>
            <person name="Berlin A."/>
            <person name="Chapman S.B."/>
            <person name="Gearin G."/>
            <person name="Goldberg J."/>
            <person name="Griggs A."/>
            <person name="Gujja S."/>
            <person name="Hansen M."/>
            <person name="Heiman D."/>
            <person name="Howarth C."/>
            <person name="Larimer J."/>
            <person name="Lui A."/>
            <person name="MacDonald P.J.P."/>
            <person name="McCowen C."/>
            <person name="Montmayeur A."/>
            <person name="Murphy C."/>
            <person name="Neiman D."/>
            <person name="Pearson M."/>
            <person name="Priest M."/>
            <person name="Roberts A."/>
            <person name="Saif S."/>
            <person name="Shea T."/>
            <person name="Sisk P."/>
            <person name="Stolte C."/>
            <person name="Sykes S."/>
            <person name="Wortman J."/>
            <person name="Nusbaum C."/>
            <person name="Birren B."/>
        </authorList>
    </citation>
    <scope>NUCLEOTIDE SEQUENCE [LARGE SCALE GENOMIC DNA]</scope>
    <source>
        <strain evidence="2">floridensis</strain>
    </source>
</reference>
<dbReference type="InterPro" id="IPR036915">
    <property type="entry name" value="Cyclin-like_sf"/>
</dbReference>
<evidence type="ECO:0000313" key="1">
    <source>
        <dbReference type="EMBL" id="ELA46645.1"/>
    </source>
</evidence>
<keyword evidence="2" id="KW-1185">Reference proteome</keyword>